<dbReference type="AlphaFoldDB" id="A0A810PWD8"/>
<accession>A0A810PWD8</accession>
<proteinExistence type="predicted"/>
<gene>
    <name evidence="2" type="ORF">MM50RIKEN_02820</name>
</gene>
<keyword evidence="1" id="KW-0472">Membrane</keyword>
<evidence type="ECO:0008006" key="4">
    <source>
        <dbReference type="Google" id="ProtNLM"/>
    </source>
</evidence>
<evidence type="ECO:0000313" key="3">
    <source>
        <dbReference type="Proteomes" id="UP000681035"/>
    </source>
</evidence>
<reference evidence="2" key="1">
    <citation type="submission" date="2020-09" db="EMBL/GenBank/DDBJ databases">
        <title>New species isolated from human feces.</title>
        <authorList>
            <person name="Kitahara M."/>
            <person name="Shigeno Y."/>
            <person name="Shime M."/>
            <person name="Matsumoto Y."/>
            <person name="Nakamura S."/>
            <person name="Motooka D."/>
            <person name="Fukuoka S."/>
            <person name="Nishikawa H."/>
            <person name="Benno Y."/>
        </authorList>
    </citation>
    <scope>NUCLEOTIDE SEQUENCE</scope>
    <source>
        <strain evidence="2">MM50</strain>
    </source>
</reference>
<keyword evidence="3" id="KW-1185">Reference proteome</keyword>
<dbReference type="RefSeq" id="WP_213541460.1">
    <property type="nucleotide sequence ID" value="NZ_AP023418.1"/>
</dbReference>
<dbReference type="EMBL" id="AP023418">
    <property type="protein sequence ID" value="BCK80519.1"/>
    <property type="molecule type" value="Genomic_DNA"/>
</dbReference>
<name>A0A810PWD8_9FIRM</name>
<evidence type="ECO:0000313" key="2">
    <source>
        <dbReference type="EMBL" id="BCK80519.1"/>
    </source>
</evidence>
<dbReference type="KEGG" id="vcop:MM50RIKEN_02820"/>
<feature type="transmembrane region" description="Helical" evidence="1">
    <location>
        <begin position="50"/>
        <end position="71"/>
    </location>
</feature>
<keyword evidence="1" id="KW-1133">Transmembrane helix</keyword>
<protein>
    <recommendedName>
        <fullName evidence="4">YcxB-like protein domain-containing protein</fullName>
    </recommendedName>
</protein>
<evidence type="ECO:0000256" key="1">
    <source>
        <dbReference type="SAM" id="Phobius"/>
    </source>
</evidence>
<feature type="transmembrane region" description="Helical" evidence="1">
    <location>
        <begin position="77"/>
        <end position="93"/>
    </location>
</feature>
<dbReference type="Proteomes" id="UP000681035">
    <property type="component" value="Chromosome"/>
</dbReference>
<sequence length="189" mass="21745">MSQFFELHYHLPEDPARLFDVAQGLAGRRSVLKRGGTVKVKPFTETCRRLLFQCIAFAVLTALAAVLVWALHAKLKVLFFLCLVMSLVTFWTYQAGRMGYRKSWTQFRKDNRPDGTVTFTASGIREWNASDHTEQFTWEQWDCCIISQEVIVLTFHQPMLVLPPYTQESESTVVQALNAFGKQDTIYKV</sequence>
<keyword evidence="1" id="KW-0812">Transmembrane</keyword>
<organism evidence="2 3">
    <name type="scientific">Vescimonas coprocola</name>
    <dbReference type="NCBI Taxonomy" id="2714355"/>
    <lineage>
        <taxon>Bacteria</taxon>
        <taxon>Bacillati</taxon>
        <taxon>Bacillota</taxon>
        <taxon>Clostridia</taxon>
        <taxon>Eubacteriales</taxon>
        <taxon>Oscillospiraceae</taxon>
        <taxon>Vescimonas</taxon>
    </lineage>
</organism>